<evidence type="ECO:0000313" key="2">
    <source>
        <dbReference type="WBParaSite" id="PS1159_v2.g21379.t1"/>
    </source>
</evidence>
<organism evidence="1 2">
    <name type="scientific">Panagrolaimus sp. PS1159</name>
    <dbReference type="NCBI Taxonomy" id="55785"/>
    <lineage>
        <taxon>Eukaryota</taxon>
        <taxon>Metazoa</taxon>
        <taxon>Ecdysozoa</taxon>
        <taxon>Nematoda</taxon>
        <taxon>Chromadorea</taxon>
        <taxon>Rhabditida</taxon>
        <taxon>Tylenchina</taxon>
        <taxon>Panagrolaimomorpha</taxon>
        <taxon>Panagrolaimoidea</taxon>
        <taxon>Panagrolaimidae</taxon>
        <taxon>Panagrolaimus</taxon>
    </lineage>
</organism>
<protein>
    <submittedName>
        <fullName evidence="2">TLC domain-containing protein</fullName>
    </submittedName>
</protein>
<proteinExistence type="predicted"/>
<sequence length="353" mass="42030">MPKTSQPNNEHKNDGGFKKGKAPVESPKFFVYNHGYINLAVVLVILTLFIIPPTRHFVHKLVIPQYRETIVFPGENHDHKLYRNGIDDLSTIFFYTLVWYVIHYTVQDKVVAPIQSRLKISEERQAKFTESFLLYLFGLYSIFHEIYIFCKIGVFDDLSLLYKGYPDTHRYLPLTVKMFFILQIAYWLHKIPELVFQNLTKEERISRASYTFIFLWLTSFTYFTNFYRLGMALYFIELISQLMFHKSRLMYYAGYKTFSTFVYRFWIIFYVPIRFAKMAVAIYVLWYGLRRKEVHSIDWKDGNFNTPLISFGTMFLVISIQCYMLYNLFKVISSRNTKNMRAFEGAGTAFRKA</sequence>
<dbReference type="WBParaSite" id="PS1159_v2.g21379.t1">
    <property type="protein sequence ID" value="PS1159_v2.g21379.t1"/>
    <property type="gene ID" value="PS1159_v2.g21379"/>
</dbReference>
<name>A0AC35FVM3_9BILA</name>
<dbReference type="Proteomes" id="UP000887580">
    <property type="component" value="Unplaced"/>
</dbReference>
<accession>A0AC35FVM3</accession>
<evidence type="ECO:0000313" key="1">
    <source>
        <dbReference type="Proteomes" id="UP000887580"/>
    </source>
</evidence>
<reference evidence="2" key="1">
    <citation type="submission" date="2022-11" db="UniProtKB">
        <authorList>
            <consortium name="WormBaseParasite"/>
        </authorList>
    </citation>
    <scope>IDENTIFICATION</scope>
</reference>